<evidence type="ECO:0000313" key="2">
    <source>
        <dbReference type="EMBL" id="EJW89997.1"/>
    </source>
</evidence>
<protein>
    <submittedName>
        <fullName evidence="2">RelE/StbE family addiction module toxin</fullName>
    </submittedName>
</protein>
<accession>J9FK41</accession>
<dbReference type="Gene3D" id="3.30.2310.20">
    <property type="entry name" value="RelE-like"/>
    <property type="match status" value="1"/>
</dbReference>
<dbReference type="PANTHER" id="PTHR40588">
    <property type="entry name" value="MRNA INTERFERASE TOXIN YAFQ"/>
    <property type="match status" value="1"/>
</dbReference>
<keyword evidence="1" id="KW-1277">Toxin-antitoxin system</keyword>
<dbReference type="GO" id="GO:0006402">
    <property type="term" value="P:mRNA catabolic process"/>
    <property type="evidence" value="ECO:0007669"/>
    <property type="project" value="TreeGrafter"/>
</dbReference>
<dbReference type="SUPFAM" id="SSF143011">
    <property type="entry name" value="RelE-like"/>
    <property type="match status" value="1"/>
</dbReference>
<dbReference type="PIRSF" id="PIRSF006156">
    <property type="entry name" value="YafQ"/>
    <property type="match status" value="1"/>
</dbReference>
<dbReference type="InterPro" id="IPR007712">
    <property type="entry name" value="RelE/ParE_toxin"/>
</dbReference>
<dbReference type="PANTHER" id="PTHR40588:SF1">
    <property type="entry name" value="MRNA INTERFERASE TOXIN YAFQ"/>
    <property type="match status" value="1"/>
</dbReference>
<proteinExistence type="predicted"/>
<dbReference type="InterPro" id="IPR004386">
    <property type="entry name" value="Toxin_YafQ-like"/>
</dbReference>
<dbReference type="GO" id="GO:0004521">
    <property type="term" value="F:RNA endonuclease activity"/>
    <property type="evidence" value="ECO:0007669"/>
    <property type="project" value="TreeGrafter"/>
</dbReference>
<dbReference type="AlphaFoldDB" id="J9FK41"/>
<dbReference type="NCBIfam" id="TIGR02385">
    <property type="entry name" value="RelE_StbE"/>
    <property type="match status" value="1"/>
</dbReference>
<comment type="caution">
    <text evidence="2">The sequence shown here is derived from an EMBL/GenBank/DDBJ whole genome shotgun (WGS) entry which is preliminary data.</text>
</comment>
<dbReference type="EMBL" id="AMCI01009124">
    <property type="protein sequence ID" value="EJW89997.1"/>
    <property type="molecule type" value="Genomic_DNA"/>
</dbReference>
<name>J9FK41_9ZZZZ</name>
<dbReference type="GO" id="GO:0006415">
    <property type="term" value="P:translational termination"/>
    <property type="evidence" value="ECO:0007669"/>
    <property type="project" value="TreeGrafter"/>
</dbReference>
<dbReference type="InterPro" id="IPR035093">
    <property type="entry name" value="RelE/ParE_toxin_dom_sf"/>
</dbReference>
<evidence type="ECO:0000256" key="1">
    <source>
        <dbReference type="ARBA" id="ARBA00022649"/>
    </source>
</evidence>
<gene>
    <name evidence="2" type="ORF">EVA_21900</name>
</gene>
<organism evidence="2">
    <name type="scientific">gut metagenome</name>
    <dbReference type="NCBI Taxonomy" id="749906"/>
    <lineage>
        <taxon>unclassified sequences</taxon>
        <taxon>metagenomes</taxon>
        <taxon>organismal metagenomes</taxon>
    </lineage>
</organism>
<sequence length="96" mass="11116">MKTIHYSTKAKKDLKKYRSNTQLMVALFDVLEKLKKGESIPNKYKPHELIGTYKDCMECHVGSDFLLIWIDVASDMVEIVRIGSHSELFGKKKGRR</sequence>
<reference evidence="2" key="1">
    <citation type="journal article" date="2012" name="PLoS ONE">
        <title>Gene sets for utilization of primary and secondary nutrition supplies in the distal gut of endangered iberian lynx.</title>
        <authorList>
            <person name="Alcaide M."/>
            <person name="Messina E."/>
            <person name="Richter M."/>
            <person name="Bargiela R."/>
            <person name="Peplies J."/>
            <person name="Huws S.A."/>
            <person name="Newbold C.J."/>
            <person name="Golyshin P.N."/>
            <person name="Simon M.A."/>
            <person name="Lopez G."/>
            <person name="Yakimov M.M."/>
            <person name="Ferrer M."/>
        </authorList>
    </citation>
    <scope>NUCLEOTIDE SEQUENCE</scope>
</reference>
<dbReference type="Pfam" id="PF15738">
    <property type="entry name" value="YafQ_toxin"/>
    <property type="match status" value="1"/>
</dbReference>